<dbReference type="AlphaFoldDB" id="A0A2S9JCT9"/>
<dbReference type="InterPro" id="IPR036390">
    <property type="entry name" value="WH_DNA-bd_sf"/>
</dbReference>
<proteinExistence type="predicted"/>
<dbReference type="PROSITE" id="PS50995">
    <property type="entry name" value="HTH_MARR_2"/>
    <property type="match status" value="1"/>
</dbReference>
<keyword evidence="3" id="KW-1185">Reference proteome</keyword>
<dbReference type="RefSeq" id="WP_105736780.1">
    <property type="nucleotide sequence ID" value="NZ_PVBT01000007.1"/>
</dbReference>
<protein>
    <submittedName>
        <fullName evidence="2">MarR family transcriptional regulator</fullName>
    </submittedName>
</protein>
<dbReference type="InterPro" id="IPR000835">
    <property type="entry name" value="HTH_MarR-typ"/>
</dbReference>
<dbReference type="Proteomes" id="UP000238563">
    <property type="component" value="Unassembled WGS sequence"/>
</dbReference>
<dbReference type="SMART" id="SM00347">
    <property type="entry name" value="HTH_MARR"/>
    <property type="match status" value="1"/>
</dbReference>
<evidence type="ECO:0000259" key="1">
    <source>
        <dbReference type="PROSITE" id="PS50995"/>
    </source>
</evidence>
<organism evidence="2 3">
    <name type="scientific">Phyllobacterium myrsinacearum</name>
    <dbReference type="NCBI Taxonomy" id="28101"/>
    <lineage>
        <taxon>Bacteria</taxon>
        <taxon>Pseudomonadati</taxon>
        <taxon>Pseudomonadota</taxon>
        <taxon>Alphaproteobacteria</taxon>
        <taxon>Hyphomicrobiales</taxon>
        <taxon>Phyllobacteriaceae</taxon>
        <taxon>Phyllobacterium</taxon>
    </lineage>
</organism>
<dbReference type="Pfam" id="PF12802">
    <property type="entry name" value="MarR_2"/>
    <property type="match status" value="1"/>
</dbReference>
<evidence type="ECO:0000313" key="3">
    <source>
        <dbReference type="Proteomes" id="UP000238563"/>
    </source>
</evidence>
<sequence length="175" mass="19400">MTETTTTQKIETPQTGSNDDLLRIGRVMTRMRLMTGRRVIARLAIQKLAPGLELTHLDVLDAVRRGEFAGEVTVGVIADTLRIDPSRASRIVAEMVAKNVLRRKASQTDARRIVVVMTALGQRLVAELHALKQSVVESVVADWPAEDIAIFSRLFEKYVDGFEQLFARSATDPAD</sequence>
<dbReference type="PANTHER" id="PTHR33164">
    <property type="entry name" value="TRANSCRIPTIONAL REGULATOR, MARR FAMILY"/>
    <property type="match status" value="1"/>
</dbReference>
<dbReference type="OrthoDB" id="7774677at2"/>
<dbReference type="GO" id="GO:0003700">
    <property type="term" value="F:DNA-binding transcription factor activity"/>
    <property type="evidence" value="ECO:0007669"/>
    <property type="project" value="InterPro"/>
</dbReference>
<feature type="domain" description="HTH marR-type" evidence="1">
    <location>
        <begin position="18"/>
        <end position="160"/>
    </location>
</feature>
<evidence type="ECO:0000313" key="2">
    <source>
        <dbReference type="EMBL" id="PRD50636.1"/>
    </source>
</evidence>
<accession>A0A2S9JCT9</accession>
<dbReference type="Gene3D" id="1.10.10.10">
    <property type="entry name" value="Winged helix-like DNA-binding domain superfamily/Winged helix DNA-binding domain"/>
    <property type="match status" value="1"/>
</dbReference>
<reference evidence="2 3" key="1">
    <citation type="submission" date="2018-02" db="EMBL/GenBank/DDBJ databases">
        <title>The draft genome of Phyllobacterium myrsinacearum DSM5892.</title>
        <authorList>
            <person name="Li L."/>
            <person name="Liu L."/>
            <person name="Zhang X."/>
            <person name="Wang T."/>
        </authorList>
    </citation>
    <scope>NUCLEOTIDE SEQUENCE [LARGE SCALE GENOMIC DNA]</scope>
    <source>
        <strain evidence="2 3">DSM 5892</strain>
    </source>
</reference>
<dbReference type="EMBL" id="PVBT01000007">
    <property type="protein sequence ID" value="PRD50636.1"/>
    <property type="molecule type" value="Genomic_DNA"/>
</dbReference>
<gene>
    <name evidence="2" type="ORF">C5750_21570</name>
</gene>
<dbReference type="SUPFAM" id="SSF46785">
    <property type="entry name" value="Winged helix' DNA-binding domain"/>
    <property type="match status" value="1"/>
</dbReference>
<dbReference type="PANTHER" id="PTHR33164:SF43">
    <property type="entry name" value="HTH-TYPE TRANSCRIPTIONAL REPRESSOR YETL"/>
    <property type="match status" value="1"/>
</dbReference>
<dbReference type="InterPro" id="IPR039422">
    <property type="entry name" value="MarR/SlyA-like"/>
</dbReference>
<dbReference type="GO" id="GO:0006950">
    <property type="term" value="P:response to stress"/>
    <property type="evidence" value="ECO:0007669"/>
    <property type="project" value="TreeGrafter"/>
</dbReference>
<name>A0A2S9JCT9_9HYPH</name>
<comment type="caution">
    <text evidence="2">The sequence shown here is derived from an EMBL/GenBank/DDBJ whole genome shotgun (WGS) entry which is preliminary data.</text>
</comment>
<dbReference type="InterPro" id="IPR036388">
    <property type="entry name" value="WH-like_DNA-bd_sf"/>
</dbReference>